<evidence type="ECO:0000256" key="1">
    <source>
        <dbReference type="ARBA" id="ARBA00004496"/>
    </source>
</evidence>
<keyword evidence="7 11" id="KW-0418">Kinase</keyword>
<dbReference type="InterPro" id="IPR011994">
    <property type="entry name" value="Cytidylate_kinase_dom"/>
</dbReference>
<dbReference type="RefSeq" id="WP_083051893.1">
    <property type="nucleotide sequence ID" value="NZ_MWQY01000017.1"/>
</dbReference>
<keyword evidence="6" id="KW-0547">Nucleotide-binding</keyword>
<dbReference type="Pfam" id="PF13189">
    <property type="entry name" value="Cytidylate_kin2"/>
    <property type="match status" value="1"/>
</dbReference>
<dbReference type="STRING" id="1963862.B4O97_14515"/>
<sequence>MSNRRGIIAISGKSGCGNTTVTHLVAEKLGFRVVNYTFRTMAREMDISFDELCALAEKDDAYDLRLDHRQVELAREGNCVLGSRLAIWLLKEEADLTVFLDASLEIRAERIASREGGTHIEVMEKTVARDQRDHERYKRIYGYNNDDYRFADLIIDTSVSDQYEVAGQIVQQYRNLGRD</sequence>
<keyword evidence="8" id="KW-0067">ATP-binding</keyword>
<protein>
    <recommendedName>
        <fullName evidence="3">(d)CMP kinase</fullName>
        <ecNumber evidence="3">2.7.4.25</ecNumber>
    </recommendedName>
</protein>
<proteinExistence type="inferred from homology"/>
<evidence type="ECO:0000313" key="11">
    <source>
        <dbReference type="EMBL" id="ORC33874.1"/>
    </source>
</evidence>
<comment type="subcellular location">
    <subcellularLocation>
        <location evidence="1">Cytoplasm</location>
    </subcellularLocation>
</comment>
<accession>A0A1Y1RV89</accession>
<keyword evidence="12" id="KW-1185">Reference proteome</keyword>
<dbReference type="EC" id="2.7.4.25" evidence="3"/>
<dbReference type="GO" id="GO:0005737">
    <property type="term" value="C:cytoplasm"/>
    <property type="evidence" value="ECO:0007669"/>
    <property type="project" value="UniProtKB-SubCell"/>
</dbReference>
<dbReference type="SUPFAM" id="SSF52540">
    <property type="entry name" value="P-loop containing nucleoside triphosphate hydrolases"/>
    <property type="match status" value="1"/>
</dbReference>
<comment type="similarity">
    <text evidence="2">Belongs to the cytidylate kinase family. Type 2 subfamily.</text>
</comment>
<dbReference type="OrthoDB" id="5291502at2"/>
<evidence type="ECO:0000256" key="3">
    <source>
        <dbReference type="ARBA" id="ARBA00012906"/>
    </source>
</evidence>
<comment type="catalytic activity">
    <reaction evidence="10">
        <text>CMP + ATP = CDP + ADP</text>
        <dbReference type="Rhea" id="RHEA:11600"/>
        <dbReference type="ChEBI" id="CHEBI:30616"/>
        <dbReference type="ChEBI" id="CHEBI:58069"/>
        <dbReference type="ChEBI" id="CHEBI:60377"/>
        <dbReference type="ChEBI" id="CHEBI:456216"/>
        <dbReference type="EC" id="2.7.4.25"/>
    </reaction>
</comment>
<dbReference type="CDD" id="cd02020">
    <property type="entry name" value="CMPK"/>
    <property type="match status" value="1"/>
</dbReference>
<evidence type="ECO:0000256" key="8">
    <source>
        <dbReference type="ARBA" id="ARBA00022840"/>
    </source>
</evidence>
<dbReference type="EMBL" id="MWQY01000017">
    <property type="protein sequence ID" value="ORC33874.1"/>
    <property type="molecule type" value="Genomic_DNA"/>
</dbReference>
<dbReference type="GO" id="GO:0005524">
    <property type="term" value="F:ATP binding"/>
    <property type="evidence" value="ECO:0007669"/>
    <property type="project" value="UniProtKB-KW"/>
</dbReference>
<comment type="caution">
    <text evidence="11">The sequence shown here is derived from an EMBL/GenBank/DDBJ whole genome shotgun (WGS) entry which is preliminary data.</text>
</comment>
<organism evidence="11 12">
    <name type="scientific">Marispirochaeta aestuarii</name>
    <dbReference type="NCBI Taxonomy" id="1963862"/>
    <lineage>
        <taxon>Bacteria</taxon>
        <taxon>Pseudomonadati</taxon>
        <taxon>Spirochaetota</taxon>
        <taxon>Spirochaetia</taxon>
        <taxon>Spirochaetales</taxon>
        <taxon>Spirochaetaceae</taxon>
        <taxon>Marispirochaeta</taxon>
    </lineage>
</organism>
<evidence type="ECO:0000256" key="4">
    <source>
        <dbReference type="ARBA" id="ARBA00022490"/>
    </source>
</evidence>
<dbReference type="InterPro" id="IPR027417">
    <property type="entry name" value="P-loop_NTPase"/>
</dbReference>
<evidence type="ECO:0000256" key="6">
    <source>
        <dbReference type="ARBA" id="ARBA00022741"/>
    </source>
</evidence>
<evidence type="ECO:0000256" key="10">
    <source>
        <dbReference type="ARBA" id="ARBA00048478"/>
    </source>
</evidence>
<evidence type="ECO:0000256" key="2">
    <source>
        <dbReference type="ARBA" id="ARBA00011005"/>
    </source>
</evidence>
<dbReference type="GO" id="GO:0036431">
    <property type="term" value="F:dCMP kinase activity"/>
    <property type="evidence" value="ECO:0007669"/>
    <property type="project" value="InterPro"/>
</dbReference>
<evidence type="ECO:0000256" key="9">
    <source>
        <dbReference type="ARBA" id="ARBA00047615"/>
    </source>
</evidence>
<dbReference type="Gene3D" id="3.40.50.300">
    <property type="entry name" value="P-loop containing nucleotide triphosphate hydrolases"/>
    <property type="match status" value="1"/>
</dbReference>
<name>A0A1Y1RV89_9SPIO</name>
<comment type="catalytic activity">
    <reaction evidence="9">
        <text>dCMP + ATP = dCDP + ADP</text>
        <dbReference type="Rhea" id="RHEA:25094"/>
        <dbReference type="ChEBI" id="CHEBI:30616"/>
        <dbReference type="ChEBI" id="CHEBI:57566"/>
        <dbReference type="ChEBI" id="CHEBI:58593"/>
        <dbReference type="ChEBI" id="CHEBI:456216"/>
        <dbReference type="EC" id="2.7.4.25"/>
    </reaction>
</comment>
<dbReference type="GO" id="GO:0036430">
    <property type="term" value="F:CMP kinase activity"/>
    <property type="evidence" value="ECO:0007669"/>
    <property type="project" value="RHEA"/>
</dbReference>
<keyword evidence="5" id="KW-0808">Transferase</keyword>
<dbReference type="Proteomes" id="UP000192343">
    <property type="component" value="Unassembled WGS sequence"/>
</dbReference>
<evidence type="ECO:0000313" key="12">
    <source>
        <dbReference type="Proteomes" id="UP000192343"/>
    </source>
</evidence>
<dbReference type="NCBIfam" id="TIGR02173">
    <property type="entry name" value="cyt_kin_arch"/>
    <property type="match status" value="1"/>
</dbReference>
<evidence type="ECO:0000256" key="5">
    <source>
        <dbReference type="ARBA" id="ARBA00022679"/>
    </source>
</evidence>
<dbReference type="AlphaFoldDB" id="A0A1Y1RV89"/>
<keyword evidence="4" id="KW-0963">Cytoplasm</keyword>
<gene>
    <name evidence="11" type="ORF">B4O97_14515</name>
</gene>
<dbReference type="InterPro" id="IPR011892">
    <property type="entry name" value="Cyt_kin_arch"/>
</dbReference>
<reference evidence="11 12" key="1">
    <citation type="submission" date="2017-03" db="EMBL/GenBank/DDBJ databases">
        <title>Draft Genome sequence of Marispirochaeta sp. strain JC444.</title>
        <authorList>
            <person name="Shivani Y."/>
            <person name="Subhash Y."/>
            <person name="Sasikala C."/>
            <person name="Ramana C."/>
        </authorList>
    </citation>
    <scope>NUCLEOTIDE SEQUENCE [LARGE SCALE GENOMIC DNA]</scope>
    <source>
        <strain evidence="11 12">JC444</strain>
    </source>
</reference>
<evidence type="ECO:0000256" key="7">
    <source>
        <dbReference type="ARBA" id="ARBA00022777"/>
    </source>
</evidence>